<feature type="chain" id="PRO_5006394124" description="DUF4785 domain-containing protein" evidence="1">
    <location>
        <begin position="24"/>
        <end position="392"/>
    </location>
</feature>
<feature type="domain" description="DUF4785" evidence="3">
    <location>
        <begin position="298"/>
        <end position="391"/>
    </location>
</feature>
<name>A0A0R0CIY1_9GAMM</name>
<protein>
    <recommendedName>
        <fullName evidence="6">DUF4785 domain-containing protein</fullName>
    </recommendedName>
</protein>
<accession>A0A0R0CIY1</accession>
<feature type="signal peptide" evidence="1">
    <location>
        <begin position="1"/>
        <end position="23"/>
    </location>
</feature>
<sequence>MNKQTTLMVALACGGASVFAAKAAVVDRVAPAVVSAPVPAGEFEHAPVQFAWALNPADVVSAAEPEVMESRSSWRMVEAAELQSGVDVPVSAPGAVIQLSPARGAKALDVQSLQVREGSAPVAARRFERAALKDAGMAVAPGTAMLKLQDSVPGRYRVQAAEARGSYVMQVLEPDSPMVLRARTDRSVALAGGQLRAQVNMDGVQSTRGEVAARLAGSSFTAEGLLVAPDGRTWTVPMRSDKAGGLTADVAVPAAGSDVQGLWELQVFADQGGIARDTRLAFAVAKPTARLASAVRATSLSDLRFPVQVGAPGRYEVRTTLFATGTDGKLRAVAQGHSAAWFAKPGRGELALSFADVKLPAGYAAPYELREVELHDQTRMAPIERRARAVRF</sequence>
<organism evidence="4 5">
    <name type="scientific">Stenotrophomonas terrae</name>
    <dbReference type="NCBI Taxonomy" id="405446"/>
    <lineage>
        <taxon>Bacteria</taxon>
        <taxon>Pseudomonadati</taxon>
        <taxon>Pseudomonadota</taxon>
        <taxon>Gammaproteobacteria</taxon>
        <taxon>Lysobacterales</taxon>
        <taxon>Lysobacteraceae</taxon>
        <taxon>Stenotrophomonas</taxon>
    </lineage>
</organism>
<evidence type="ECO:0000313" key="5">
    <source>
        <dbReference type="Proteomes" id="UP000051863"/>
    </source>
</evidence>
<evidence type="ECO:0008006" key="6">
    <source>
        <dbReference type="Google" id="ProtNLM"/>
    </source>
</evidence>
<dbReference type="RefSeq" id="WP_057629476.1">
    <property type="nucleotide sequence ID" value="NZ_LDJJ01000050.1"/>
</dbReference>
<reference evidence="4 5" key="1">
    <citation type="submission" date="2015-05" db="EMBL/GenBank/DDBJ databases">
        <title>Genome sequencing and analysis of members of genus Stenotrophomonas.</title>
        <authorList>
            <person name="Patil P.P."/>
            <person name="Midha S."/>
            <person name="Patil P.B."/>
        </authorList>
    </citation>
    <scope>NUCLEOTIDE SEQUENCE [LARGE SCALE GENOMIC DNA]</scope>
    <source>
        <strain evidence="4 5">DSM 18941</strain>
    </source>
</reference>
<keyword evidence="5" id="KW-1185">Reference proteome</keyword>
<dbReference type="AlphaFoldDB" id="A0A0R0CIY1"/>
<dbReference type="PATRIC" id="fig|405446.3.peg.2635"/>
<gene>
    <name evidence="4" type="ORF">ABB27_14445</name>
</gene>
<feature type="domain" description="DUF4785" evidence="2">
    <location>
        <begin position="40"/>
        <end position="173"/>
    </location>
</feature>
<evidence type="ECO:0000313" key="4">
    <source>
        <dbReference type="EMBL" id="KRG65886.1"/>
    </source>
</evidence>
<dbReference type="Pfam" id="PF20943">
    <property type="entry name" value="DUF4785_3rd"/>
    <property type="match status" value="1"/>
</dbReference>
<dbReference type="Gene3D" id="2.60.40.3870">
    <property type="entry name" value="Uncharacterised protein PF16024, DUF4785"/>
    <property type="match status" value="1"/>
</dbReference>
<evidence type="ECO:0000256" key="1">
    <source>
        <dbReference type="SAM" id="SignalP"/>
    </source>
</evidence>
<proteinExistence type="predicted"/>
<dbReference type="Proteomes" id="UP000051863">
    <property type="component" value="Unassembled WGS sequence"/>
</dbReference>
<dbReference type="OrthoDB" id="5935982at2"/>
<dbReference type="Pfam" id="PF16024">
    <property type="entry name" value="DUF4785_1st"/>
    <property type="match status" value="1"/>
</dbReference>
<dbReference type="InterPro" id="IPR048295">
    <property type="entry name" value="DUF4785_C"/>
</dbReference>
<dbReference type="Gene3D" id="2.60.120.1370">
    <property type="match status" value="1"/>
</dbReference>
<dbReference type="EMBL" id="LDJJ01000050">
    <property type="protein sequence ID" value="KRG65886.1"/>
    <property type="molecule type" value="Genomic_DNA"/>
</dbReference>
<dbReference type="InterPro" id="IPR031979">
    <property type="entry name" value="DUF4785_N"/>
</dbReference>
<evidence type="ECO:0000259" key="2">
    <source>
        <dbReference type="Pfam" id="PF16024"/>
    </source>
</evidence>
<comment type="caution">
    <text evidence="4">The sequence shown here is derived from an EMBL/GenBank/DDBJ whole genome shotgun (WGS) entry which is preliminary data.</text>
</comment>
<evidence type="ECO:0000259" key="3">
    <source>
        <dbReference type="Pfam" id="PF20943"/>
    </source>
</evidence>
<keyword evidence="1" id="KW-0732">Signal</keyword>